<accession>A0A7S3DWU0</accession>
<organism evidence="1">
    <name type="scientific">Entomoneis paludosa</name>
    <dbReference type="NCBI Taxonomy" id="265537"/>
    <lineage>
        <taxon>Eukaryota</taxon>
        <taxon>Sar</taxon>
        <taxon>Stramenopiles</taxon>
        <taxon>Ochrophyta</taxon>
        <taxon>Bacillariophyta</taxon>
        <taxon>Bacillariophyceae</taxon>
        <taxon>Bacillariophycidae</taxon>
        <taxon>Entomoneidaceae</taxon>
        <taxon>Entomoneis</taxon>
    </lineage>
</organism>
<gene>
    <name evidence="1" type="ORF">APAL1065_LOCUS23466</name>
</gene>
<protein>
    <submittedName>
        <fullName evidence="1">Uncharacterized protein</fullName>
    </submittedName>
</protein>
<proteinExistence type="predicted"/>
<evidence type="ECO:0000313" key="1">
    <source>
        <dbReference type="EMBL" id="CAD9987796.1"/>
    </source>
</evidence>
<sequence>MKRKGIVLWVVLVRQQPFHANPQQPSIPWRVQRSTPIYMPEYIGNGWNPVAKSNHAYLGHEPPSAIFLASTELGCLPIRQSGRTMWEQNWPTIQKRGGSVWRHCLRVSQEATTCKVPKALATLVGLSFATVFREIRFASTFLNVESQFDGTGP</sequence>
<dbReference type="EMBL" id="HBHT01034890">
    <property type="protein sequence ID" value="CAD9987796.1"/>
    <property type="molecule type" value="Transcribed_RNA"/>
</dbReference>
<reference evidence="1" key="1">
    <citation type="submission" date="2021-01" db="EMBL/GenBank/DDBJ databases">
        <authorList>
            <person name="Corre E."/>
            <person name="Pelletier E."/>
            <person name="Niang G."/>
            <person name="Scheremetjew M."/>
            <person name="Finn R."/>
            <person name="Kale V."/>
            <person name="Holt S."/>
            <person name="Cochrane G."/>
            <person name="Meng A."/>
            <person name="Brown T."/>
            <person name="Cohen L."/>
        </authorList>
    </citation>
    <scope>NUCLEOTIDE SEQUENCE</scope>
    <source>
        <strain evidence="1">CCMP125</strain>
    </source>
</reference>
<name>A0A7S3DWU0_9STRA</name>
<dbReference type="AlphaFoldDB" id="A0A7S3DWU0"/>